<evidence type="ECO:0000313" key="1">
    <source>
        <dbReference type="EMBL" id="AKH20243.1"/>
    </source>
</evidence>
<dbReference type="EMBL" id="CP011412">
    <property type="protein sequence ID" value="AKH20243.1"/>
    <property type="molecule type" value="Genomic_DNA"/>
</dbReference>
<gene>
    <name evidence="1" type="ORF">AAY24_07660</name>
</gene>
<accession>A0A0F7K017</accession>
<reference evidence="1 2" key="1">
    <citation type="journal article" date="2015" name="Genome Announc.">
        <title>Complete Genome Sequence of Sedimenticola thiotaurini Strain SIP-G1, a Polyphosphate- and Polyhydroxyalkanoate-Accumulating Sulfur-Oxidizing Gammaproteobacterium Isolated from Salt Marsh Sediments.</title>
        <authorList>
            <person name="Flood B.E."/>
            <person name="Jones D.S."/>
            <person name="Bailey J.V."/>
        </authorList>
    </citation>
    <scope>NUCLEOTIDE SEQUENCE [LARGE SCALE GENOMIC DNA]</scope>
    <source>
        <strain evidence="1 2">SIP-G1</strain>
    </source>
</reference>
<protein>
    <recommendedName>
        <fullName evidence="3">Lipoprotein</fullName>
    </recommendedName>
</protein>
<dbReference type="RefSeq" id="WP_046859178.1">
    <property type="nucleotide sequence ID" value="NZ_CP011412.1"/>
</dbReference>
<organism evidence="1 2">
    <name type="scientific">Sedimenticola thiotaurini</name>
    <dbReference type="NCBI Taxonomy" id="1543721"/>
    <lineage>
        <taxon>Bacteria</taxon>
        <taxon>Pseudomonadati</taxon>
        <taxon>Pseudomonadota</taxon>
        <taxon>Gammaproteobacteria</taxon>
        <taxon>Chromatiales</taxon>
        <taxon>Sedimenticolaceae</taxon>
        <taxon>Sedimenticola</taxon>
    </lineage>
</organism>
<evidence type="ECO:0000313" key="2">
    <source>
        <dbReference type="Proteomes" id="UP000034410"/>
    </source>
</evidence>
<keyword evidence="2" id="KW-1185">Reference proteome</keyword>
<proteinExistence type="predicted"/>
<dbReference type="KEGG" id="seds:AAY24_07660"/>
<evidence type="ECO:0008006" key="3">
    <source>
        <dbReference type="Google" id="ProtNLM"/>
    </source>
</evidence>
<dbReference type="Proteomes" id="UP000034410">
    <property type="component" value="Chromosome"/>
</dbReference>
<sequence length="108" mass="11635">MLLLGGSLAGCSGHPGAGNWTSDGTTTGPFSKLTVHYEGRAELFDAGSGAESHHCFWGAKSADEVQLDCTTPEDTETRIRFVLWVDEAGAGHLLKDDREIGRFKRTPQ</sequence>
<dbReference type="OrthoDB" id="5801693at2"/>
<dbReference type="AlphaFoldDB" id="A0A0F7K017"/>
<name>A0A0F7K017_9GAMM</name>